<dbReference type="OrthoDB" id="248923at2759"/>
<reference evidence="15 16" key="1">
    <citation type="submission" date="2016-07" db="EMBL/GenBank/DDBJ databases">
        <title>Pervasive Adenine N6-methylation of Active Genes in Fungi.</title>
        <authorList>
            <consortium name="DOE Joint Genome Institute"/>
            <person name="Mondo S.J."/>
            <person name="Dannebaum R.O."/>
            <person name="Kuo R.C."/>
            <person name="Labutti K."/>
            <person name="Haridas S."/>
            <person name="Kuo A."/>
            <person name="Salamov A."/>
            <person name="Ahrendt S.R."/>
            <person name="Lipzen A."/>
            <person name="Sullivan W."/>
            <person name="Andreopoulos W.B."/>
            <person name="Clum A."/>
            <person name="Lindquist E."/>
            <person name="Daum C."/>
            <person name="Ramamoorthy G.K."/>
            <person name="Gryganskyi A."/>
            <person name="Culley D."/>
            <person name="Magnuson J.K."/>
            <person name="James T.Y."/>
            <person name="O'Malley M.A."/>
            <person name="Stajich J.E."/>
            <person name="Spatafora J.W."/>
            <person name="Visel A."/>
            <person name="Grigoriev I.V."/>
        </authorList>
    </citation>
    <scope>NUCLEOTIDE SEQUENCE [LARGE SCALE GENOMIC DNA]</scope>
    <source>
        <strain evidence="15 16">NRRL 2496</strain>
    </source>
</reference>
<dbReference type="SUPFAM" id="SSF50729">
    <property type="entry name" value="PH domain-like"/>
    <property type="match status" value="1"/>
</dbReference>
<feature type="domain" description="CRIB" evidence="14">
    <location>
        <begin position="101"/>
        <end position="114"/>
    </location>
</feature>
<evidence type="ECO:0000256" key="3">
    <source>
        <dbReference type="ARBA" id="ARBA00022527"/>
    </source>
</evidence>
<keyword evidence="7 10" id="KW-0067">ATP-binding</keyword>
<keyword evidence="3" id="KW-0723">Serine/threonine-protein kinase</keyword>
<feature type="binding site" evidence="10">
    <location>
        <position position="482"/>
    </location>
    <ligand>
        <name>ATP</name>
        <dbReference type="ChEBI" id="CHEBI:30616"/>
    </ligand>
</feature>
<dbReference type="InterPro" id="IPR017441">
    <property type="entry name" value="Protein_kinase_ATP_BS"/>
</dbReference>
<dbReference type="InterPro" id="IPR000719">
    <property type="entry name" value="Prot_kinase_dom"/>
</dbReference>
<organism evidence="15 16">
    <name type="scientific">Syncephalastrum racemosum</name>
    <name type="common">Filamentous fungus</name>
    <dbReference type="NCBI Taxonomy" id="13706"/>
    <lineage>
        <taxon>Eukaryota</taxon>
        <taxon>Fungi</taxon>
        <taxon>Fungi incertae sedis</taxon>
        <taxon>Mucoromycota</taxon>
        <taxon>Mucoromycotina</taxon>
        <taxon>Mucoromycetes</taxon>
        <taxon>Mucorales</taxon>
        <taxon>Syncephalastraceae</taxon>
        <taxon>Syncephalastrum</taxon>
    </lineage>
</organism>
<dbReference type="Gene3D" id="3.90.810.10">
    <property type="entry name" value="CRIB domain"/>
    <property type="match status" value="1"/>
</dbReference>
<dbReference type="PROSITE" id="PS00108">
    <property type="entry name" value="PROTEIN_KINASE_ST"/>
    <property type="match status" value="1"/>
</dbReference>
<dbReference type="Gene3D" id="2.30.29.30">
    <property type="entry name" value="Pleckstrin-homology domain (PH domain)/Phosphotyrosine-binding domain (PTB)"/>
    <property type="match status" value="1"/>
</dbReference>
<dbReference type="PROSITE" id="PS00107">
    <property type="entry name" value="PROTEIN_KINASE_ATP"/>
    <property type="match status" value="1"/>
</dbReference>
<evidence type="ECO:0000259" key="12">
    <source>
        <dbReference type="PROSITE" id="PS50003"/>
    </source>
</evidence>
<dbReference type="Gene3D" id="3.30.200.20">
    <property type="entry name" value="Phosphorylase Kinase, domain 1"/>
    <property type="match status" value="1"/>
</dbReference>
<feature type="compositionally biased region" description="Low complexity" evidence="11">
    <location>
        <begin position="352"/>
        <end position="363"/>
    </location>
</feature>
<feature type="domain" description="Protein kinase" evidence="13">
    <location>
        <begin position="453"/>
        <end position="704"/>
    </location>
</feature>
<dbReference type="PROSITE" id="PS50003">
    <property type="entry name" value="PH_DOMAIN"/>
    <property type="match status" value="1"/>
</dbReference>
<evidence type="ECO:0000259" key="13">
    <source>
        <dbReference type="PROSITE" id="PS50011"/>
    </source>
</evidence>
<evidence type="ECO:0000259" key="14">
    <source>
        <dbReference type="PROSITE" id="PS50108"/>
    </source>
</evidence>
<evidence type="ECO:0000256" key="10">
    <source>
        <dbReference type="PROSITE-ProRule" id="PRU10141"/>
    </source>
</evidence>
<evidence type="ECO:0000256" key="2">
    <source>
        <dbReference type="ARBA" id="ARBA00012513"/>
    </source>
</evidence>
<dbReference type="STRING" id="13706.A0A1X2GZA1"/>
<feature type="compositionally biased region" description="Pro residues" evidence="11">
    <location>
        <begin position="201"/>
        <end position="212"/>
    </location>
</feature>
<dbReference type="Pfam" id="PF00069">
    <property type="entry name" value="Pkinase"/>
    <property type="match status" value="1"/>
</dbReference>
<dbReference type="InterPro" id="IPR001849">
    <property type="entry name" value="PH_domain"/>
</dbReference>
<dbReference type="SMART" id="SM00233">
    <property type="entry name" value="PH"/>
    <property type="match status" value="1"/>
</dbReference>
<evidence type="ECO:0000256" key="4">
    <source>
        <dbReference type="ARBA" id="ARBA00022679"/>
    </source>
</evidence>
<feature type="compositionally biased region" description="Basic and acidic residues" evidence="11">
    <location>
        <begin position="396"/>
        <end position="408"/>
    </location>
</feature>
<feature type="compositionally biased region" description="Polar residues" evidence="11">
    <location>
        <begin position="175"/>
        <end position="193"/>
    </location>
</feature>
<evidence type="ECO:0000256" key="8">
    <source>
        <dbReference type="ARBA" id="ARBA00047899"/>
    </source>
</evidence>
<dbReference type="EC" id="2.7.11.1" evidence="2"/>
<keyword evidence="4" id="KW-0808">Transferase</keyword>
<dbReference type="FunFam" id="1.10.510.10:FF:000139">
    <property type="entry name" value="Non-specific serine/threonine protein kinase"/>
    <property type="match status" value="1"/>
</dbReference>
<dbReference type="FunCoup" id="A0A1X2GZA1">
    <property type="interactions" value="344"/>
</dbReference>
<dbReference type="CDD" id="cd06614">
    <property type="entry name" value="STKc_PAK"/>
    <property type="match status" value="1"/>
</dbReference>
<evidence type="ECO:0000256" key="1">
    <source>
        <dbReference type="ARBA" id="ARBA00008874"/>
    </source>
</evidence>
<comment type="caution">
    <text evidence="15">The sequence shown here is derived from an EMBL/GenBank/DDBJ whole genome shotgun (WGS) entry which is preliminary data.</text>
</comment>
<dbReference type="InterPro" id="IPR051931">
    <property type="entry name" value="PAK3-like"/>
</dbReference>
<dbReference type="InterPro" id="IPR008271">
    <property type="entry name" value="Ser/Thr_kinase_AS"/>
</dbReference>
<sequence>MAEIKKDGYLQVKEDGLRAWMWSKRYVVLREQTLTFHRNEQTGQCVALIFLKEINSVTRAELKSHCFELGTRNKTYYLSCKGDEELYSWMDEIYNRSPLGASGPTNFVHKIHVDFDPLTGAFTGLPDQWNALLKGSKITAEDAAKNPQAVLEALEFYTEQTRHEKEAYRDETWNEKSVSTEQQQNKPHPSRSTPAPKHIRPPPARPARPPLPADETKTKASEKDVQALMDTLKIQTPTGSGGIKKDTSAGIPATLNGKVARPPTHKTPPTPHPSLSQGGVTQRPRPGKPPAAIPALPKREPKAISEQRARFEREKEKLKEAAATLNRRSLEQRTRRGQQQQRQEEMEKKEQQQQQQQQHQKQQQGKEQDKRVLSGAEQPAKDSCAPKPQASTPVYRAEEKKKEKEHTPQPKPTKKTSGSPGNRHDQRASTMSDSQVMERLRSAVSPGDPHMLYKRARKVGQGASGYVYLATQHSSNTKVAIKEMDLAKQHRLDLIVNEIVIMKESRHENIVNFLDSYLVRNDLWVVMEYMEGGALTDVIENNTMTEQQIATVCAETTKGLNHLHLHNIIHRDIKSDNVLLNFNGQVKISDFGYCAKLTDQRNKRATMVGTPYWMAPEVVKQKEYGAKVDIWSLGIMAIEMIESEPPYLDEEPLKALYLIATNGTPALKAPEKLSQELKSFLAVCLCVDVKSRATAAELLQHNFIKRAGPIETLPPCSASSVNKLYLHAYS</sequence>
<dbReference type="SMART" id="SM00285">
    <property type="entry name" value="PBD"/>
    <property type="match status" value="1"/>
</dbReference>
<dbReference type="InterPro" id="IPR011993">
    <property type="entry name" value="PH-like_dom_sf"/>
</dbReference>
<feature type="compositionally biased region" description="Basic and acidic residues" evidence="11">
    <location>
        <begin position="162"/>
        <end position="174"/>
    </location>
</feature>
<proteinExistence type="inferred from homology"/>
<dbReference type="InterPro" id="IPR000095">
    <property type="entry name" value="CRIB_dom"/>
</dbReference>
<evidence type="ECO:0000256" key="6">
    <source>
        <dbReference type="ARBA" id="ARBA00022777"/>
    </source>
</evidence>
<evidence type="ECO:0000256" key="7">
    <source>
        <dbReference type="ARBA" id="ARBA00022840"/>
    </source>
</evidence>
<dbReference type="InParanoid" id="A0A1X2GZA1"/>
<dbReference type="GO" id="GO:0004674">
    <property type="term" value="F:protein serine/threonine kinase activity"/>
    <property type="evidence" value="ECO:0007669"/>
    <property type="project" value="UniProtKB-KW"/>
</dbReference>
<evidence type="ECO:0000313" key="15">
    <source>
        <dbReference type="EMBL" id="ORY89866.1"/>
    </source>
</evidence>
<keyword evidence="5 10" id="KW-0547">Nucleotide-binding</keyword>
<dbReference type="Gene3D" id="1.10.510.10">
    <property type="entry name" value="Transferase(Phosphotransferase) domain 1"/>
    <property type="match status" value="1"/>
</dbReference>
<dbReference type="GO" id="GO:0005524">
    <property type="term" value="F:ATP binding"/>
    <property type="evidence" value="ECO:0007669"/>
    <property type="project" value="UniProtKB-UniRule"/>
</dbReference>
<accession>A0A1X2GZA1</accession>
<dbReference type="FunFam" id="3.90.810.10:FF:000005">
    <property type="entry name" value="Non-specific serine/threonine protein kinase"/>
    <property type="match status" value="1"/>
</dbReference>
<gene>
    <name evidence="15" type="ORF">BCR43DRAFT_116904</name>
</gene>
<dbReference type="Proteomes" id="UP000242180">
    <property type="component" value="Unassembled WGS sequence"/>
</dbReference>
<feature type="domain" description="PH" evidence="12">
    <location>
        <begin position="3"/>
        <end position="98"/>
    </location>
</feature>
<name>A0A1X2GZA1_SYNRA</name>
<protein>
    <recommendedName>
        <fullName evidence="2">non-specific serine/threonine protein kinase</fullName>
        <ecNumber evidence="2">2.7.11.1</ecNumber>
    </recommendedName>
</protein>
<dbReference type="PROSITE" id="PS50108">
    <property type="entry name" value="CRIB"/>
    <property type="match status" value="1"/>
</dbReference>
<feature type="region of interest" description="Disordered" evidence="11">
    <location>
        <begin position="162"/>
        <end position="435"/>
    </location>
</feature>
<feature type="compositionally biased region" description="Basic and acidic residues" evidence="11">
    <location>
        <begin position="342"/>
        <end position="351"/>
    </location>
</feature>
<keyword evidence="16" id="KW-1185">Reference proteome</keyword>
<dbReference type="SMART" id="SM00220">
    <property type="entry name" value="S_TKc"/>
    <property type="match status" value="1"/>
</dbReference>
<comment type="catalytic activity">
    <reaction evidence="8">
        <text>L-threonyl-[protein] + ATP = O-phospho-L-threonyl-[protein] + ADP + H(+)</text>
        <dbReference type="Rhea" id="RHEA:46608"/>
        <dbReference type="Rhea" id="RHEA-COMP:11060"/>
        <dbReference type="Rhea" id="RHEA-COMP:11605"/>
        <dbReference type="ChEBI" id="CHEBI:15378"/>
        <dbReference type="ChEBI" id="CHEBI:30013"/>
        <dbReference type="ChEBI" id="CHEBI:30616"/>
        <dbReference type="ChEBI" id="CHEBI:61977"/>
        <dbReference type="ChEBI" id="CHEBI:456216"/>
        <dbReference type="EC" id="2.7.11.1"/>
    </reaction>
</comment>
<keyword evidence="6 15" id="KW-0418">Kinase</keyword>
<evidence type="ECO:0000256" key="9">
    <source>
        <dbReference type="ARBA" id="ARBA00048679"/>
    </source>
</evidence>
<evidence type="ECO:0000256" key="5">
    <source>
        <dbReference type="ARBA" id="ARBA00022741"/>
    </source>
</evidence>
<dbReference type="PROSITE" id="PS50011">
    <property type="entry name" value="PROTEIN_KINASE_DOM"/>
    <property type="match status" value="1"/>
</dbReference>
<dbReference type="Pfam" id="PF00786">
    <property type="entry name" value="PBD"/>
    <property type="match status" value="1"/>
</dbReference>
<dbReference type="AlphaFoldDB" id="A0A1X2GZA1"/>
<comment type="catalytic activity">
    <reaction evidence="9">
        <text>L-seryl-[protein] + ATP = O-phospho-L-seryl-[protein] + ADP + H(+)</text>
        <dbReference type="Rhea" id="RHEA:17989"/>
        <dbReference type="Rhea" id="RHEA-COMP:9863"/>
        <dbReference type="Rhea" id="RHEA-COMP:11604"/>
        <dbReference type="ChEBI" id="CHEBI:15378"/>
        <dbReference type="ChEBI" id="CHEBI:29999"/>
        <dbReference type="ChEBI" id="CHEBI:30616"/>
        <dbReference type="ChEBI" id="CHEBI:83421"/>
        <dbReference type="ChEBI" id="CHEBI:456216"/>
        <dbReference type="EC" id="2.7.11.1"/>
    </reaction>
</comment>
<dbReference type="PANTHER" id="PTHR45832">
    <property type="entry name" value="SERINE/THREONINE-PROTEIN KINASE SAMKA-RELATED-RELATED"/>
    <property type="match status" value="1"/>
</dbReference>
<dbReference type="InterPro" id="IPR033923">
    <property type="entry name" value="PAK_BD"/>
</dbReference>
<evidence type="ECO:0000256" key="11">
    <source>
        <dbReference type="SAM" id="MobiDB-lite"/>
    </source>
</evidence>
<dbReference type="InterPro" id="IPR036936">
    <property type="entry name" value="CRIB_dom_sf"/>
</dbReference>
<comment type="similarity">
    <text evidence="1">Belongs to the protein kinase superfamily. STE Ser/Thr protein kinase family. STE20 subfamily.</text>
</comment>
<feature type="compositionally biased region" description="Basic and acidic residues" evidence="11">
    <location>
        <begin position="214"/>
        <end position="225"/>
    </location>
</feature>
<dbReference type="FunFam" id="3.30.200.20:FF:000705">
    <property type="entry name" value="Non-specific serine/threonine protein kinase"/>
    <property type="match status" value="1"/>
</dbReference>
<dbReference type="CDD" id="cd01093">
    <property type="entry name" value="CRIB_PAK_like"/>
    <property type="match status" value="1"/>
</dbReference>
<dbReference type="SUPFAM" id="SSF56112">
    <property type="entry name" value="Protein kinase-like (PK-like)"/>
    <property type="match status" value="1"/>
</dbReference>
<feature type="compositionally biased region" description="Basic and acidic residues" evidence="11">
    <location>
        <begin position="297"/>
        <end position="320"/>
    </location>
</feature>
<dbReference type="OMA" id="HRNEQTG"/>
<evidence type="ECO:0000313" key="16">
    <source>
        <dbReference type="Proteomes" id="UP000242180"/>
    </source>
</evidence>
<dbReference type="EMBL" id="MCGN01000013">
    <property type="protein sequence ID" value="ORY89866.1"/>
    <property type="molecule type" value="Genomic_DNA"/>
</dbReference>
<dbReference type="Pfam" id="PF00169">
    <property type="entry name" value="PH"/>
    <property type="match status" value="1"/>
</dbReference>
<dbReference type="GO" id="GO:0106310">
    <property type="term" value="F:protein serine kinase activity"/>
    <property type="evidence" value="ECO:0007669"/>
    <property type="project" value="RHEA"/>
</dbReference>
<dbReference type="CDD" id="cd13279">
    <property type="entry name" value="PH_Cla4_Ste20"/>
    <property type="match status" value="1"/>
</dbReference>
<dbReference type="PANTHER" id="PTHR45832:SF22">
    <property type="entry name" value="SERINE_THREONINE-PROTEIN KINASE SAMKA-RELATED"/>
    <property type="match status" value="1"/>
</dbReference>
<dbReference type="InterPro" id="IPR011009">
    <property type="entry name" value="Kinase-like_dom_sf"/>
</dbReference>